<feature type="transmembrane region" description="Helical" evidence="1">
    <location>
        <begin position="262"/>
        <end position="283"/>
    </location>
</feature>
<evidence type="ECO:0000313" key="2">
    <source>
        <dbReference type="EMBL" id="MET3612391.1"/>
    </source>
</evidence>
<reference evidence="2 3" key="1">
    <citation type="submission" date="2024-06" db="EMBL/GenBank/DDBJ databases">
        <title>Genomic Encyclopedia of Type Strains, Phase IV (KMG-IV): sequencing the most valuable type-strain genomes for metagenomic binning, comparative biology and taxonomic classification.</title>
        <authorList>
            <person name="Goeker M."/>
        </authorList>
    </citation>
    <scope>NUCLEOTIDE SEQUENCE [LARGE SCALE GENOMIC DNA]</scope>
    <source>
        <strain evidence="2 3">DSM 29780</strain>
    </source>
</reference>
<evidence type="ECO:0008006" key="4">
    <source>
        <dbReference type="Google" id="ProtNLM"/>
    </source>
</evidence>
<keyword evidence="1" id="KW-0812">Transmembrane</keyword>
<organism evidence="2 3">
    <name type="scientific">Rhizobium aquaticum</name>
    <dbReference type="NCBI Taxonomy" id="1549636"/>
    <lineage>
        <taxon>Bacteria</taxon>
        <taxon>Pseudomonadati</taxon>
        <taxon>Pseudomonadota</taxon>
        <taxon>Alphaproteobacteria</taxon>
        <taxon>Hyphomicrobiales</taxon>
        <taxon>Rhizobiaceae</taxon>
        <taxon>Rhizobium/Agrobacterium group</taxon>
        <taxon>Rhizobium</taxon>
    </lineage>
</organism>
<dbReference type="RefSeq" id="WP_354554957.1">
    <property type="nucleotide sequence ID" value="NZ_JBEPMB010000001.1"/>
</dbReference>
<evidence type="ECO:0000313" key="3">
    <source>
        <dbReference type="Proteomes" id="UP001549047"/>
    </source>
</evidence>
<keyword evidence="1" id="KW-1133">Transmembrane helix</keyword>
<dbReference type="EMBL" id="JBEPMB010000001">
    <property type="protein sequence ID" value="MET3612391.1"/>
    <property type="molecule type" value="Genomic_DNA"/>
</dbReference>
<keyword evidence="1" id="KW-0472">Membrane</keyword>
<keyword evidence="3" id="KW-1185">Reference proteome</keyword>
<gene>
    <name evidence="2" type="ORF">ABID16_000696</name>
</gene>
<proteinExistence type="predicted"/>
<name>A0ABV2IVE7_9HYPH</name>
<sequence>MQMDCNLELDMHHHTHKSSWNLPMTIAEHQTVQPPRYFWRRVAAFLIDRFIIALGFMFLMIVIAEIWPASVPYMPQSFFRTTACEDGTDNPNSADMLAQLAPQPDETTFVRLCKTNAFLMPTRKWGFVMAEKTETEGAFKKTTRRTINFSVDKAGNFYTPDSVTISIFDSLQKLFSIAGFAFLLAEWASPGKLAVHLRVVPAEGYDEKNYSPPDFKRSLKREILKQLPIVTIILVSGVTDIISKAEGWPTDNVVGQMRFLTTHSTVLIGVALLSLAFIFYWLIQPMIWWNGTMRYDRMLGLRVVKAPMEAHPPAAAQST</sequence>
<accession>A0ABV2IVE7</accession>
<protein>
    <recommendedName>
        <fullName evidence="4">RDD domain-containing protein</fullName>
    </recommendedName>
</protein>
<feature type="transmembrane region" description="Helical" evidence="1">
    <location>
        <begin position="42"/>
        <end position="67"/>
    </location>
</feature>
<comment type="caution">
    <text evidence="2">The sequence shown here is derived from an EMBL/GenBank/DDBJ whole genome shotgun (WGS) entry which is preliminary data.</text>
</comment>
<dbReference type="Proteomes" id="UP001549047">
    <property type="component" value="Unassembled WGS sequence"/>
</dbReference>
<evidence type="ECO:0000256" key="1">
    <source>
        <dbReference type="SAM" id="Phobius"/>
    </source>
</evidence>